<evidence type="ECO:0000313" key="9">
    <source>
        <dbReference type="EMBL" id="MBF5059272.1"/>
    </source>
</evidence>
<dbReference type="InterPro" id="IPR042094">
    <property type="entry name" value="T2SS_GspF_sf"/>
</dbReference>
<protein>
    <recommendedName>
        <fullName evidence="8">Type II secretion system protein GspF domain-containing protein</fullName>
    </recommendedName>
</protein>
<sequence>MTLYQYTALSPEGRRIMGMINADSIDLAKERLRKEQVLVTKLATYTKRGKELTISGSLLIGFTRDLHVLLRAGLPLYDSLLTLEEKYRRTKLHPIFLDLCDQVKEGRCFSKALEDYPRIFDPIYLSMVQAGEESGSLEQSFRELEILIGREQSLKKKLSSAMIYPAFLGSFCLIVIGVLLFFLIPSMSELFEDRSLHPMTQTLLSLSHFLNRHALPIFITLASIILGGVFLVRHPKGKEKVKEMMLHVPVVKRLYIETVMARFCRVFAILFKGGVAMIECLRLSKRVMKHPSFEKEVTRAEVKVLEGKRLSEEFQKSPLFPSLVIRMLAIAEESGRVAEMMGHLSDIYEEDIEKSLSRFTTLLQPVMLLFLGVVVAIILLAVLLPLTDVSSILT</sequence>
<comment type="subcellular location">
    <subcellularLocation>
        <location evidence="1">Cell membrane</location>
        <topology evidence="1">Multi-pass membrane protein</topology>
    </subcellularLocation>
</comment>
<keyword evidence="10" id="KW-1185">Reference proteome</keyword>
<evidence type="ECO:0000256" key="2">
    <source>
        <dbReference type="ARBA" id="ARBA00005745"/>
    </source>
</evidence>
<dbReference type="Proteomes" id="UP001194714">
    <property type="component" value="Unassembled WGS sequence"/>
</dbReference>
<dbReference type="RefSeq" id="WP_194847582.1">
    <property type="nucleotide sequence ID" value="NZ_JAAEJV010000016.1"/>
</dbReference>
<reference evidence="9 10" key="1">
    <citation type="submission" date="2020-01" db="EMBL/GenBank/DDBJ databases">
        <title>Draft genome sequence of Cand. Neptunochlamydia vexilliferae K9.</title>
        <authorList>
            <person name="Schulz F."/>
            <person name="Koestlbacher S."/>
            <person name="Wascher F."/>
            <person name="Pizzetti I."/>
            <person name="Horn M."/>
        </authorList>
    </citation>
    <scope>NUCLEOTIDE SEQUENCE [LARGE SCALE GENOMIC DNA]</scope>
    <source>
        <strain evidence="9 10">K9</strain>
    </source>
</reference>
<feature type="domain" description="Type II secretion system protein GspF" evidence="8">
    <location>
        <begin position="62"/>
        <end position="185"/>
    </location>
</feature>
<comment type="caution">
    <text evidence="9">The sequence shown here is derived from an EMBL/GenBank/DDBJ whole genome shotgun (WGS) entry which is preliminary data.</text>
</comment>
<gene>
    <name evidence="9" type="ORF">NEPTK9_000781</name>
</gene>
<dbReference type="Gene3D" id="1.20.81.30">
    <property type="entry name" value="Type II secretion system (T2SS), domain F"/>
    <property type="match status" value="2"/>
</dbReference>
<keyword evidence="6 7" id="KW-0472">Membrane</keyword>
<proteinExistence type="inferred from homology"/>
<dbReference type="PANTHER" id="PTHR30012">
    <property type="entry name" value="GENERAL SECRETION PATHWAY PROTEIN"/>
    <property type="match status" value="1"/>
</dbReference>
<evidence type="ECO:0000256" key="5">
    <source>
        <dbReference type="ARBA" id="ARBA00022989"/>
    </source>
</evidence>
<evidence type="ECO:0000256" key="6">
    <source>
        <dbReference type="ARBA" id="ARBA00023136"/>
    </source>
</evidence>
<dbReference type="EMBL" id="JAAEJV010000016">
    <property type="protein sequence ID" value="MBF5059272.1"/>
    <property type="molecule type" value="Genomic_DNA"/>
</dbReference>
<accession>A0ABS0B0A6</accession>
<evidence type="ECO:0000256" key="1">
    <source>
        <dbReference type="ARBA" id="ARBA00004651"/>
    </source>
</evidence>
<dbReference type="PRINTS" id="PR00812">
    <property type="entry name" value="BCTERIALGSPF"/>
</dbReference>
<keyword evidence="4 7" id="KW-0812">Transmembrane</keyword>
<dbReference type="Pfam" id="PF00482">
    <property type="entry name" value="T2SSF"/>
    <property type="match status" value="2"/>
</dbReference>
<keyword evidence="5 7" id="KW-1133">Transmembrane helix</keyword>
<dbReference type="InterPro" id="IPR003004">
    <property type="entry name" value="GspF/PilC"/>
</dbReference>
<comment type="similarity">
    <text evidence="2">Belongs to the GSP F family.</text>
</comment>
<dbReference type="PANTHER" id="PTHR30012:SF0">
    <property type="entry name" value="TYPE II SECRETION SYSTEM PROTEIN F-RELATED"/>
    <property type="match status" value="1"/>
</dbReference>
<feature type="transmembrane region" description="Helical" evidence="7">
    <location>
        <begin position="213"/>
        <end position="232"/>
    </location>
</feature>
<keyword evidence="3" id="KW-1003">Cell membrane</keyword>
<evidence type="ECO:0000256" key="3">
    <source>
        <dbReference type="ARBA" id="ARBA00022475"/>
    </source>
</evidence>
<name>A0ABS0B0A6_9BACT</name>
<evidence type="ECO:0000256" key="7">
    <source>
        <dbReference type="SAM" id="Phobius"/>
    </source>
</evidence>
<feature type="transmembrane region" description="Helical" evidence="7">
    <location>
        <begin position="366"/>
        <end position="386"/>
    </location>
</feature>
<dbReference type="InterPro" id="IPR018076">
    <property type="entry name" value="T2SS_GspF_dom"/>
</dbReference>
<feature type="transmembrane region" description="Helical" evidence="7">
    <location>
        <begin position="162"/>
        <end position="184"/>
    </location>
</feature>
<feature type="domain" description="Type II secretion system protein GspF" evidence="8">
    <location>
        <begin position="263"/>
        <end position="385"/>
    </location>
</feature>
<organism evidence="9 10">
    <name type="scientific">Candidatus Neptunichlamydia vexilliferae</name>
    <dbReference type="NCBI Taxonomy" id="1651774"/>
    <lineage>
        <taxon>Bacteria</taxon>
        <taxon>Pseudomonadati</taxon>
        <taxon>Chlamydiota</taxon>
        <taxon>Chlamydiia</taxon>
        <taxon>Parachlamydiales</taxon>
        <taxon>Simkaniaceae</taxon>
        <taxon>Candidatus Neptunichlamydia</taxon>
    </lineage>
</organism>
<evidence type="ECO:0000313" key="10">
    <source>
        <dbReference type="Proteomes" id="UP001194714"/>
    </source>
</evidence>
<evidence type="ECO:0000259" key="8">
    <source>
        <dbReference type="Pfam" id="PF00482"/>
    </source>
</evidence>
<evidence type="ECO:0000256" key="4">
    <source>
        <dbReference type="ARBA" id="ARBA00022692"/>
    </source>
</evidence>